<dbReference type="PANTHER" id="PTHR47183:SF1">
    <property type="entry name" value="GLUCOSE-1-PHOSPHATE CYTIDYLYLTRANSFERASE"/>
    <property type="match status" value="1"/>
</dbReference>
<reference evidence="3" key="1">
    <citation type="submission" date="2016-07" db="EMBL/GenBank/DDBJ databases">
        <title>Frankia sp. NRRL B-16219 Genome sequencing.</title>
        <authorList>
            <person name="Ghodhbane-Gtari F."/>
            <person name="Swanson E."/>
            <person name="Gueddou A."/>
            <person name="Louati M."/>
            <person name="Nouioui I."/>
            <person name="Hezbri K."/>
            <person name="Abebe-Akele F."/>
            <person name="Simpson S."/>
            <person name="Morris K."/>
            <person name="Thomas K."/>
            <person name="Gtari M."/>
            <person name="Tisa L.S."/>
        </authorList>
    </citation>
    <scope>NUCLEOTIDE SEQUENCE [LARGE SCALE GENOMIC DNA]</scope>
    <source>
        <strain evidence="3">NRRL B-16219</strain>
    </source>
</reference>
<dbReference type="Pfam" id="PF00483">
    <property type="entry name" value="NTP_transferase"/>
    <property type="match status" value="1"/>
</dbReference>
<accession>A0A1S1RJ68</accession>
<evidence type="ECO:0000313" key="2">
    <source>
        <dbReference type="EMBL" id="OHV46783.1"/>
    </source>
</evidence>
<dbReference type="InterPro" id="IPR029044">
    <property type="entry name" value="Nucleotide-diphossugar_trans"/>
</dbReference>
<dbReference type="RefSeq" id="WP_020458450.1">
    <property type="nucleotide sequence ID" value="NZ_JBFLUH010000072.1"/>
</dbReference>
<dbReference type="EMBL" id="MAXA01000001">
    <property type="protein sequence ID" value="OHV46783.1"/>
    <property type="molecule type" value="Genomic_DNA"/>
</dbReference>
<proteinExistence type="predicted"/>
<dbReference type="GO" id="GO:0047343">
    <property type="term" value="F:glucose-1-phosphate cytidylyltransferase activity"/>
    <property type="evidence" value="ECO:0007669"/>
    <property type="project" value="InterPro"/>
</dbReference>
<comment type="caution">
    <text evidence="2">The sequence shown here is derived from an EMBL/GenBank/DDBJ whole genome shotgun (WGS) entry which is preliminary data.</text>
</comment>
<dbReference type="SUPFAM" id="SSF53448">
    <property type="entry name" value="Nucleotide-diphospho-sugar transferases"/>
    <property type="match status" value="1"/>
</dbReference>
<dbReference type="PANTHER" id="PTHR47183">
    <property type="entry name" value="GLUCOSE-1-PHOSPHATE CYTIDYLYLTRANSFERASE-RELATED"/>
    <property type="match status" value="1"/>
</dbReference>
<keyword evidence="3" id="KW-1185">Reference proteome</keyword>
<evidence type="ECO:0000259" key="1">
    <source>
        <dbReference type="Pfam" id="PF00483"/>
    </source>
</evidence>
<organism evidence="2 3">
    <name type="scientific">Parafrankia soli</name>
    <dbReference type="NCBI Taxonomy" id="2599596"/>
    <lineage>
        <taxon>Bacteria</taxon>
        <taxon>Bacillati</taxon>
        <taxon>Actinomycetota</taxon>
        <taxon>Actinomycetes</taxon>
        <taxon>Frankiales</taxon>
        <taxon>Frankiaceae</taxon>
        <taxon>Parafrankia</taxon>
    </lineage>
</organism>
<sequence length="280" mass="31540">MTTETTRALSTDAASVDPRDIPVVILCGGMGTRLREASEKLPKPLVDIGGKPVLWHIMKTYEHYGFRKFVLCLGYKSDLIKNYFLAYRQQVADFTLKLADDHTPQFHNTAGDEDWEVTFVETGLLTGTGARLRRVAQYLTGPRFMITYGDGVGAINVADVLGDHIRSGRIGTVTGVRPSSRYGELVTEGNAVTQFAEKPPATGWVSGGYFVFEREFVDKYLDDDPSTMLERHPLQQLARDNQLTLHTHEGFWMGMDTFRDWTELNQLWDAGTAPWRVWAD</sequence>
<gene>
    <name evidence="2" type="ORF">BBK14_00435</name>
</gene>
<feature type="domain" description="Nucleotidyl transferase" evidence="1">
    <location>
        <begin position="24"/>
        <end position="264"/>
    </location>
</feature>
<dbReference type="OrthoDB" id="9814110at2"/>
<dbReference type="InterPro" id="IPR005835">
    <property type="entry name" value="NTP_transferase_dom"/>
</dbReference>
<keyword evidence="2" id="KW-0808">Transferase</keyword>
<dbReference type="AlphaFoldDB" id="A0A1S1RJ68"/>
<name>A0A1S1RJ68_9ACTN</name>
<dbReference type="Gene3D" id="3.90.550.10">
    <property type="entry name" value="Spore Coat Polysaccharide Biosynthesis Protein SpsA, Chain A"/>
    <property type="match status" value="1"/>
</dbReference>
<dbReference type="Proteomes" id="UP000179769">
    <property type="component" value="Unassembled WGS sequence"/>
</dbReference>
<evidence type="ECO:0000313" key="3">
    <source>
        <dbReference type="Proteomes" id="UP000179769"/>
    </source>
</evidence>
<dbReference type="InterPro" id="IPR013446">
    <property type="entry name" value="G1P_cyt_trans-like"/>
</dbReference>
<protein>
    <submittedName>
        <fullName evidence="2">Glucose-1-phosphate cytidylyltransferase</fullName>
    </submittedName>
</protein>
<keyword evidence="2" id="KW-0548">Nucleotidyltransferase</keyword>